<proteinExistence type="inferred from homology"/>
<dbReference type="EMBL" id="JAGTJR010000040">
    <property type="protein sequence ID" value="KAH7032345.1"/>
    <property type="molecule type" value="Genomic_DNA"/>
</dbReference>
<keyword evidence="6" id="KW-1185">Reference proteome</keyword>
<dbReference type="PANTHER" id="PTHR24321:SF8">
    <property type="entry name" value="ESTRADIOL 17-BETA-DEHYDROGENASE 8-RELATED"/>
    <property type="match status" value="1"/>
</dbReference>
<dbReference type="PRINTS" id="PR00080">
    <property type="entry name" value="SDRFAMILY"/>
</dbReference>
<evidence type="ECO:0000256" key="3">
    <source>
        <dbReference type="ARBA" id="ARBA00023002"/>
    </source>
</evidence>
<dbReference type="PROSITE" id="PS00061">
    <property type="entry name" value="ADH_SHORT"/>
    <property type="match status" value="1"/>
</dbReference>
<protein>
    <recommendedName>
        <fullName evidence="7">Short-chain dehydrogenase/reductase SDR</fullName>
    </recommendedName>
</protein>
<dbReference type="SUPFAM" id="SSF51735">
    <property type="entry name" value="NAD(P)-binding Rossmann-fold domains"/>
    <property type="match status" value="1"/>
</dbReference>
<evidence type="ECO:0008006" key="7">
    <source>
        <dbReference type="Google" id="ProtNLM"/>
    </source>
</evidence>
<dbReference type="PANTHER" id="PTHR24321">
    <property type="entry name" value="DEHYDROGENASES, SHORT CHAIN"/>
    <property type="match status" value="1"/>
</dbReference>
<dbReference type="Proteomes" id="UP000774617">
    <property type="component" value="Unassembled WGS sequence"/>
</dbReference>
<evidence type="ECO:0000313" key="6">
    <source>
        <dbReference type="Proteomes" id="UP000774617"/>
    </source>
</evidence>
<dbReference type="InterPro" id="IPR036291">
    <property type="entry name" value="NAD(P)-bd_dom_sf"/>
</dbReference>
<comment type="caution">
    <text evidence="5">The sequence shown here is derived from an EMBL/GenBank/DDBJ whole genome shotgun (WGS) entry which is preliminary data.</text>
</comment>
<dbReference type="Gene3D" id="3.40.50.720">
    <property type="entry name" value="NAD(P)-binding Rossmann-like Domain"/>
    <property type="match status" value="1"/>
</dbReference>
<evidence type="ECO:0000256" key="4">
    <source>
        <dbReference type="RuleBase" id="RU000363"/>
    </source>
</evidence>
<accession>A0ABQ8FX86</accession>
<gene>
    <name evidence="5" type="ORF">B0J12DRAFT_302768</name>
</gene>
<evidence type="ECO:0000313" key="5">
    <source>
        <dbReference type="EMBL" id="KAH7032345.1"/>
    </source>
</evidence>
<comment type="similarity">
    <text evidence="1 4">Belongs to the short-chain dehydrogenases/reductases (SDR) family.</text>
</comment>
<evidence type="ECO:0000256" key="1">
    <source>
        <dbReference type="ARBA" id="ARBA00006484"/>
    </source>
</evidence>
<organism evidence="5 6">
    <name type="scientific">Macrophomina phaseolina</name>
    <dbReference type="NCBI Taxonomy" id="35725"/>
    <lineage>
        <taxon>Eukaryota</taxon>
        <taxon>Fungi</taxon>
        <taxon>Dikarya</taxon>
        <taxon>Ascomycota</taxon>
        <taxon>Pezizomycotina</taxon>
        <taxon>Dothideomycetes</taxon>
        <taxon>Dothideomycetes incertae sedis</taxon>
        <taxon>Botryosphaeriales</taxon>
        <taxon>Botryosphaeriaceae</taxon>
        <taxon>Macrophomina</taxon>
    </lineage>
</organism>
<dbReference type="Pfam" id="PF00106">
    <property type="entry name" value="adh_short"/>
    <property type="match status" value="1"/>
</dbReference>
<keyword evidence="3" id="KW-0560">Oxidoreductase</keyword>
<dbReference type="InterPro" id="IPR020904">
    <property type="entry name" value="Sc_DH/Rdtase_CS"/>
</dbReference>
<dbReference type="CDD" id="cd05233">
    <property type="entry name" value="SDR_c"/>
    <property type="match status" value="1"/>
</dbReference>
<name>A0ABQ8FX86_9PEZI</name>
<reference evidence="5 6" key="1">
    <citation type="journal article" date="2021" name="Nat. Commun.">
        <title>Genetic determinants of endophytism in the Arabidopsis root mycobiome.</title>
        <authorList>
            <person name="Mesny F."/>
            <person name="Miyauchi S."/>
            <person name="Thiergart T."/>
            <person name="Pickel B."/>
            <person name="Atanasova L."/>
            <person name="Karlsson M."/>
            <person name="Huettel B."/>
            <person name="Barry K.W."/>
            <person name="Haridas S."/>
            <person name="Chen C."/>
            <person name="Bauer D."/>
            <person name="Andreopoulos W."/>
            <person name="Pangilinan J."/>
            <person name="LaButti K."/>
            <person name="Riley R."/>
            <person name="Lipzen A."/>
            <person name="Clum A."/>
            <person name="Drula E."/>
            <person name="Henrissat B."/>
            <person name="Kohler A."/>
            <person name="Grigoriev I.V."/>
            <person name="Martin F.M."/>
            <person name="Hacquard S."/>
        </authorList>
    </citation>
    <scope>NUCLEOTIDE SEQUENCE [LARGE SCALE GENOMIC DNA]</scope>
    <source>
        <strain evidence="5 6">MPI-SDFR-AT-0080</strain>
    </source>
</reference>
<evidence type="ECO:0000256" key="2">
    <source>
        <dbReference type="ARBA" id="ARBA00022857"/>
    </source>
</evidence>
<dbReference type="InterPro" id="IPR002347">
    <property type="entry name" value="SDR_fam"/>
</dbReference>
<keyword evidence="2" id="KW-0521">NADP</keyword>
<sequence length="257" mass="26621">MDFSAKTVLVTGAAGGLGKAIAEAYLKAGARVSVCDINESRVQQTADEFQASYGADRFLATVTDITDEASVEHVFAQTLEKFGRLDVLVNNAGIADKFDPVGDVERSLWDRVLAINLTAPFLFSKLAVNRFQAQGDPAGGVIVNIASAASLKTCIAGAAYTASKHGLLGLTKNTAAMYADKHIRAVAILPGGMQTNIADAMAAGLNADGFARAKTQMGVAPMADVADVAQTVLFYSSPAAKSSNGAVVTVDGGWLAF</sequence>
<dbReference type="PRINTS" id="PR00081">
    <property type="entry name" value="GDHRDH"/>
</dbReference>